<dbReference type="OrthoDB" id="2104739at2759"/>
<feature type="region of interest" description="Disordered" evidence="2">
    <location>
        <begin position="107"/>
        <end position="145"/>
    </location>
</feature>
<accession>A0A1J7ICG1</accession>
<feature type="region of interest" description="Disordered" evidence="2">
    <location>
        <begin position="354"/>
        <end position="374"/>
    </location>
</feature>
<evidence type="ECO:0000256" key="2">
    <source>
        <dbReference type="SAM" id="MobiDB-lite"/>
    </source>
</evidence>
<dbReference type="Proteomes" id="UP000182658">
    <property type="component" value="Unassembled WGS sequence"/>
</dbReference>
<evidence type="ECO:0000313" key="4">
    <source>
        <dbReference type="Proteomes" id="UP000182658"/>
    </source>
</evidence>
<proteinExistence type="predicted"/>
<feature type="region of interest" description="Disordered" evidence="2">
    <location>
        <begin position="222"/>
        <end position="244"/>
    </location>
</feature>
<name>A0A1J7ICG1_9PEZI</name>
<sequence>MAQQTLDGWFSTVQKANETATSMMGTRTKMAAAAGKQPEVTPSTNELAANAIESAMASIEGSSRKGQSALKADCLRRDNNRCVITGLVNRTAWKGMSLGVHEAREAYHSDDGDSDGMGGGEEEEEDGGVGGDGEPSITVGEQDANNTDRLTETREFHALASAMGDPARTRSALWLDGSRLGVFFPACKAFKIIEVIVEAASRFTFGIEMEMLHWSGSHLNPEKTPRLKITAEEKKRREAPDDLSRSTSELKLLFLRREEAARTDQPWVMRTPAEEHRHKATVAANQAEAARQQAEDDVANQQQQAQIVEFYDNNHHHGTTASEPSKPTAPTALILETPPCISVAATGLNRWHRDKHKHNNNKNNNKQTPYPPPPATMSEETGLAILATLDRLADQQQQMLDMARPTLMGHWGNASMALVVLGAAAAIVTTFQWASANVHVRVLSRTLDCSFSETKPVFGIIVMADIAVSNALWGLDVTHKHRKQRLVIQVRNEAGRNSKDAAQSIRTIFIDQIGAGLGFSCCFTIRRAEVVAFHAPR</sequence>
<dbReference type="EMBL" id="KV875102">
    <property type="protein sequence ID" value="OIW25117.1"/>
    <property type="molecule type" value="Genomic_DNA"/>
</dbReference>
<evidence type="ECO:0000313" key="3">
    <source>
        <dbReference type="EMBL" id="OIW25117.1"/>
    </source>
</evidence>
<keyword evidence="1" id="KW-0175">Coiled coil</keyword>
<evidence type="ECO:0000256" key="1">
    <source>
        <dbReference type="SAM" id="Coils"/>
    </source>
</evidence>
<feature type="coiled-coil region" evidence="1">
    <location>
        <begin position="273"/>
        <end position="304"/>
    </location>
</feature>
<dbReference type="AlphaFoldDB" id="A0A1J7ICG1"/>
<dbReference type="InParanoid" id="A0A1J7ICG1"/>
<keyword evidence="4" id="KW-1185">Reference proteome</keyword>
<organism evidence="3 4">
    <name type="scientific">Coniochaeta ligniaria NRRL 30616</name>
    <dbReference type="NCBI Taxonomy" id="1408157"/>
    <lineage>
        <taxon>Eukaryota</taxon>
        <taxon>Fungi</taxon>
        <taxon>Dikarya</taxon>
        <taxon>Ascomycota</taxon>
        <taxon>Pezizomycotina</taxon>
        <taxon>Sordariomycetes</taxon>
        <taxon>Sordariomycetidae</taxon>
        <taxon>Coniochaetales</taxon>
        <taxon>Coniochaetaceae</taxon>
        <taxon>Coniochaeta</taxon>
    </lineage>
</organism>
<reference evidence="3 4" key="1">
    <citation type="submission" date="2016-10" db="EMBL/GenBank/DDBJ databases">
        <title>Draft genome sequence of Coniochaeta ligniaria NRRL30616, a lignocellulolytic fungus for bioabatement of inhibitors in plant biomass hydrolysates.</title>
        <authorList>
            <consortium name="DOE Joint Genome Institute"/>
            <person name="Jimenez D.J."/>
            <person name="Hector R.E."/>
            <person name="Riley R."/>
            <person name="Sun H."/>
            <person name="Grigoriev I.V."/>
            <person name="Van Elsas J.D."/>
            <person name="Nichols N.N."/>
        </authorList>
    </citation>
    <scope>NUCLEOTIDE SEQUENCE [LARGE SCALE GENOMIC DNA]</scope>
    <source>
        <strain evidence="3 4">NRRL 30616</strain>
    </source>
</reference>
<protein>
    <submittedName>
        <fullName evidence="3">Uncharacterized protein</fullName>
    </submittedName>
</protein>
<gene>
    <name evidence="3" type="ORF">CONLIGDRAFT_718018</name>
</gene>